<protein>
    <submittedName>
        <fullName evidence="1">Uncharacterized protein</fullName>
    </submittedName>
</protein>
<dbReference type="EMBL" id="JAANQT010004592">
    <property type="protein sequence ID" value="KAG1298143.1"/>
    <property type="molecule type" value="Genomic_DNA"/>
</dbReference>
<keyword evidence="2" id="KW-1185">Reference proteome</keyword>
<dbReference type="AlphaFoldDB" id="A0A9P6WW71"/>
<accession>A0A9P6WW71</accession>
<gene>
    <name evidence="1" type="ORF">G6F64_012986</name>
</gene>
<proteinExistence type="predicted"/>
<sequence length="228" mass="26064">MSSWDPDYWLKELTNPNFLAVDFNPGERKTELEKEKNEGASGFLLDLNDPPEGVTRATIAPFQFNFVGTDKKPRKEETLEIEKDVEKEVINEVIIDFASLLSTEIENEKKVKHINITCTLTDLVFGNSSDIIQAVLDSLHLTGQQEKDKAIKSDFMNFVKETKEDDDEKDEVDETKSVISFSDLAEEEEKKKENKKLSFNLDAPEFVPPPKKQIGIYRNGLFIPTQQF</sequence>
<name>A0A9P6WW71_RHIOR</name>
<dbReference type="Proteomes" id="UP000716291">
    <property type="component" value="Unassembled WGS sequence"/>
</dbReference>
<evidence type="ECO:0000313" key="1">
    <source>
        <dbReference type="EMBL" id="KAG1298143.1"/>
    </source>
</evidence>
<comment type="caution">
    <text evidence="1">The sequence shown here is derived from an EMBL/GenBank/DDBJ whole genome shotgun (WGS) entry which is preliminary data.</text>
</comment>
<organism evidence="1 2">
    <name type="scientific">Rhizopus oryzae</name>
    <name type="common">Mucormycosis agent</name>
    <name type="synonym">Rhizopus arrhizus var. delemar</name>
    <dbReference type="NCBI Taxonomy" id="64495"/>
    <lineage>
        <taxon>Eukaryota</taxon>
        <taxon>Fungi</taxon>
        <taxon>Fungi incertae sedis</taxon>
        <taxon>Mucoromycota</taxon>
        <taxon>Mucoromycotina</taxon>
        <taxon>Mucoromycetes</taxon>
        <taxon>Mucorales</taxon>
        <taxon>Mucorineae</taxon>
        <taxon>Rhizopodaceae</taxon>
        <taxon>Rhizopus</taxon>
    </lineage>
</organism>
<evidence type="ECO:0000313" key="2">
    <source>
        <dbReference type="Proteomes" id="UP000716291"/>
    </source>
</evidence>
<reference evidence="1" key="1">
    <citation type="journal article" date="2020" name="Microb. Genom.">
        <title>Genetic diversity of clinical and environmental Mucorales isolates obtained from an investigation of mucormycosis cases among solid organ transplant recipients.</title>
        <authorList>
            <person name="Nguyen M.H."/>
            <person name="Kaul D."/>
            <person name="Muto C."/>
            <person name="Cheng S.J."/>
            <person name="Richter R.A."/>
            <person name="Bruno V.M."/>
            <person name="Liu G."/>
            <person name="Beyhan S."/>
            <person name="Sundermann A.J."/>
            <person name="Mounaud S."/>
            <person name="Pasculle A.W."/>
            <person name="Nierman W.C."/>
            <person name="Driscoll E."/>
            <person name="Cumbie R."/>
            <person name="Clancy C.J."/>
            <person name="Dupont C.L."/>
        </authorList>
    </citation>
    <scope>NUCLEOTIDE SEQUENCE</scope>
    <source>
        <strain evidence="1">GL11</strain>
    </source>
</reference>